<feature type="region of interest" description="Disordered" evidence="2">
    <location>
        <begin position="202"/>
        <end position="224"/>
    </location>
</feature>
<dbReference type="EC" id="5.2.1.8" evidence="5"/>
<comment type="function">
    <text evidence="1">PPIases accelerate the folding of proteins. It catalyzes the cis-trans isomerization of proline imidic peptide bonds in oligopeptides.</text>
</comment>
<keyword evidence="3" id="KW-0732">Signal</keyword>
<proteinExistence type="predicted"/>
<feature type="domain" description="PPIase cyclophilin-type" evidence="4">
    <location>
        <begin position="67"/>
        <end position="222"/>
    </location>
</feature>
<dbReference type="STRING" id="571915.CMUST_10535"/>
<dbReference type="CDD" id="cd00317">
    <property type="entry name" value="cyclophilin"/>
    <property type="match status" value="1"/>
</dbReference>
<evidence type="ECO:0000259" key="4">
    <source>
        <dbReference type="PROSITE" id="PS50072"/>
    </source>
</evidence>
<feature type="chain" id="PRO_5038444108" evidence="3">
    <location>
        <begin position="22"/>
        <end position="224"/>
    </location>
</feature>
<keyword evidence="5" id="KW-0413">Isomerase</keyword>
<dbReference type="Pfam" id="PF00160">
    <property type="entry name" value="Pro_isomerase"/>
    <property type="match status" value="1"/>
</dbReference>
<dbReference type="PANTHER" id="PTHR45625:SF3">
    <property type="entry name" value="PEPTIDYL-PROLYL CIS-TRANS ISOMERASE B-RELATED"/>
    <property type="match status" value="1"/>
</dbReference>
<feature type="signal peptide" evidence="3">
    <location>
        <begin position="1"/>
        <end position="21"/>
    </location>
</feature>
<dbReference type="OrthoDB" id="5507614at2"/>
<reference evidence="5 6" key="1">
    <citation type="journal article" date="2015" name="Genome Announc.">
        <title>Complete Genome Sequence of the Type Strain Corynebacterium mustelae DSM 45274, Isolated from Various Tissues of a Male Ferret with Lethal Sepsis.</title>
        <authorList>
            <person name="Ruckert C."/>
            <person name="Eimer J."/>
            <person name="Winkler A."/>
            <person name="Tauch A."/>
        </authorList>
    </citation>
    <scope>NUCLEOTIDE SEQUENCE [LARGE SCALE GENOMIC DNA]</scope>
    <source>
        <strain evidence="5 6">DSM 45274</strain>
    </source>
</reference>
<name>A0A0G3H3L5_9CORY</name>
<sequence length="224" mass="23141">MRRLKTPLVVAVAALSLGVTACSSEKSTDTTAADSVADTCGITAEGATGDLLVPDTLAQGTVDVTFSTNSGDIPVTLDADKAPCTTSIIAHLAENGYYDNTTCHRITTQGIYVLQCGDPTGTGTGGPGFRFADEYPVTEAESAGTNLYKAGTIAMANAGPDTNGSQFFLNYQDSQLPPAYTLFGTIKPEGMETLKTITDRGAQGGLFDGPPAEPVTIDSATVKR</sequence>
<evidence type="ECO:0000256" key="2">
    <source>
        <dbReference type="SAM" id="MobiDB-lite"/>
    </source>
</evidence>
<accession>A0A0G3H3L5</accession>
<dbReference type="PANTHER" id="PTHR45625">
    <property type="entry name" value="PEPTIDYL-PROLYL CIS-TRANS ISOMERASE-RELATED"/>
    <property type="match status" value="1"/>
</dbReference>
<dbReference type="Proteomes" id="UP000035199">
    <property type="component" value="Chromosome"/>
</dbReference>
<dbReference type="PATRIC" id="fig|571915.4.peg.2241"/>
<dbReference type="InterPro" id="IPR044666">
    <property type="entry name" value="Cyclophilin_A-like"/>
</dbReference>
<dbReference type="RefSeq" id="WP_052844670.1">
    <property type="nucleotide sequence ID" value="NZ_CP011542.1"/>
</dbReference>
<dbReference type="InterPro" id="IPR002130">
    <property type="entry name" value="Cyclophilin-type_PPIase_dom"/>
</dbReference>
<gene>
    <name evidence="5" type="primary">ppiB</name>
    <name evidence="5" type="ORF">CMUST_10535</name>
</gene>
<dbReference type="SUPFAM" id="SSF50891">
    <property type="entry name" value="Cyclophilin-like"/>
    <property type="match status" value="1"/>
</dbReference>
<dbReference type="PROSITE" id="PS50072">
    <property type="entry name" value="CSA_PPIASE_2"/>
    <property type="match status" value="1"/>
</dbReference>
<keyword evidence="6" id="KW-1185">Reference proteome</keyword>
<dbReference type="Gene3D" id="2.40.100.10">
    <property type="entry name" value="Cyclophilin-like"/>
    <property type="match status" value="1"/>
</dbReference>
<protein>
    <submittedName>
        <fullName evidence="5">Peptidyl-prolyl cis-trans isomerase (Rotamase)-cyclophilin family</fullName>
        <ecNumber evidence="5">5.2.1.8</ecNumber>
    </submittedName>
</protein>
<dbReference type="EMBL" id="CP011542">
    <property type="protein sequence ID" value="AKK06423.1"/>
    <property type="molecule type" value="Genomic_DNA"/>
</dbReference>
<dbReference type="GO" id="GO:0003755">
    <property type="term" value="F:peptidyl-prolyl cis-trans isomerase activity"/>
    <property type="evidence" value="ECO:0007669"/>
    <property type="project" value="UniProtKB-EC"/>
</dbReference>
<dbReference type="InterPro" id="IPR029000">
    <property type="entry name" value="Cyclophilin-like_dom_sf"/>
</dbReference>
<evidence type="ECO:0000313" key="6">
    <source>
        <dbReference type="Proteomes" id="UP000035199"/>
    </source>
</evidence>
<evidence type="ECO:0000256" key="1">
    <source>
        <dbReference type="ARBA" id="ARBA00002388"/>
    </source>
</evidence>
<evidence type="ECO:0000313" key="5">
    <source>
        <dbReference type="EMBL" id="AKK06423.1"/>
    </source>
</evidence>
<dbReference type="KEGG" id="cmv:CMUST_10535"/>
<evidence type="ECO:0000256" key="3">
    <source>
        <dbReference type="SAM" id="SignalP"/>
    </source>
</evidence>
<organism evidence="5 6">
    <name type="scientific">Corynebacterium mustelae</name>
    <dbReference type="NCBI Taxonomy" id="571915"/>
    <lineage>
        <taxon>Bacteria</taxon>
        <taxon>Bacillati</taxon>
        <taxon>Actinomycetota</taxon>
        <taxon>Actinomycetes</taxon>
        <taxon>Mycobacteriales</taxon>
        <taxon>Corynebacteriaceae</taxon>
        <taxon>Corynebacterium</taxon>
    </lineage>
</organism>
<reference evidence="6" key="2">
    <citation type="submission" date="2015-05" db="EMBL/GenBank/DDBJ databases">
        <title>Complete genome sequence of Corynebacterium mustelae DSM 45274, isolated from various tissues of a male ferret with lethal sepsis.</title>
        <authorList>
            <person name="Ruckert C."/>
            <person name="Albersmeier A."/>
            <person name="Winkler A."/>
            <person name="Tauch A."/>
        </authorList>
    </citation>
    <scope>NUCLEOTIDE SEQUENCE [LARGE SCALE GENOMIC DNA]</scope>
    <source>
        <strain evidence="6">DSM 45274</strain>
    </source>
</reference>
<dbReference type="AlphaFoldDB" id="A0A0G3H3L5"/>
<dbReference type="PROSITE" id="PS51257">
    <property type="entry name" value="PROKAR_LIPOPROTEIN"/>
    <property type="match status" value="1"/>
</dbReference>